<organism evidence="1 2">
    <name type="scientific">Rhypophila decipiens</name>
    <dbReference type="NCBI Taxonomy" id="261697"/>
    <lineage>
        <taxon>Eukaryota</taxon>
        <taxon>Fungi</taxon>
        <taxon>Dikarya</taxon>
        <taxon>Ascomycota</taxon>
        <taxon>Pezizomycotina</taxon>
        <taxon>Sordariomycetes</taxon>
        <taxon>Sordariomycetidae</taxon>
        <taxon>Sordariales</taxon>
        <taxon>Naviculisporaceae</taxon>
        <taxon>Rhypophila</taxon>
    </lineage>
</organism>
<evidence type="ECO:0000313" key="1">
    <source>
        <dbReference type="EMBL" id="KAK4211880.1"/>
    </source>
</evidence>
<dbReference type="EMBL" id="MU858139">
    <property type="protein sequence ID" value="KAK4211880.1"/>
    <property type="molecule type" value="Genomic_DNA"/>
</dbReference>
<comment type="caution">
    <text evidence="1">The sequence shown here is derived from an EMBL/GenBank/DDBJ whole genome shotgun (WGS) entry which is preliminary data.</text>
</comment>
<dbReference type="SUPFAM" id="SSF54928">
    <property type="entry name" value="RNA-binding domain, RBD"/>
    <property type="match status" value="1"/>
</dbReference>
<dbReference type="InterPro" id="IPR035979">
    <property type="entry name" value="RBD_domain_sf"/>
</dbReference>
<keyword evidence="2" id="KW-1185">Reference proteome</keyword>
<protein>
    <submittedName>
        <fullName evidence="1">Uncharacterized protein</fullName>
    </submittedName>
</protein>
<dbReference type="Proteomes" id="UP001301769">
    <property type="component" value="Unassembled WGS sequence"/>
</dbReference>
<name>A0AAN6Y5X3_9PEZI</name>
<accession>A0AAN6Y5X3</accession>
<dbReference type="AlphaFoldDB" id="A0AAN6Y5X3"/>
<reference evidence="1" key="2">
    <citation type="submission" date="2023-05" db="EMBL/GenBank/DDBJ databases">
        <authorList>
            <consortium name="Lawrence Berkeley National Laboratory"/>
            <person name="Steindorff A."/>
            <person name="Hensen N."/>
            <person name="Bonometti L."/>
            <person name="Westerberg I."/>
            <person name="Brannstrom I.O."/>
            <person name="Guillou S."/>
            <person name="Cros-Aarteil S."/>
            <person name="Calhoun S."/>
            <person name="Haridas S."/>
            <person name="Kuo A."/>
            <person name="Mondo S."/>
            <person name="Pangilinan J."/>
            <person name="Riley R."/>
            <person name="Labutti K."/>
            <person name="Andreopoulos B."/>
            <person name="Lipzen A."/>
            <person name="Chen C."/>
            <person name="Yanf M."/>
            <person name="Daum C."/>
            <person name="Ng V."/>
            <person name="Clum A."/>
            <person name="Ohm R."/>
            <person name="Martin F."/>
            <person name="Silar P."/>
            <person name="Natvig D."/>
            <person name="Lalanne C."/>
            <person name="Gautier V."/>
            <person name="Ament-Velasquez S.L."/>
            <person name="Kruys A."/>
            <person name="Hutchinson M.I."/>
            <person name="Powell A.J."/>
            <person name="Barry K."/>
            <person name="Miller A.N."/>
            <person name="Grigoriev I.V."/>
            <person name="Debuchy R."/>
            <person name="Gladieux P."/>
            <person name="Thoren M.H."/>
            <person name="Johannesson H."/>
        </authorList>
    </citation>
    <scope>NUCLEOTIDE SEQUENCE</scope>
    <source>
        <strain evidence="1">PSN293</strain>
    </source>
</reference>
<evidence type="ECO:0000313" key="2">
    <source>
        <dbReference type="Proteomes" id="UP001301769"/>
    </source>
</evidence>
<proteinExistence type="predicted"/>
<gene>
    <name evidence="1" type="ORF">QBC37DRAFT_289261</name>
</gene>
<reference evidence="1" key="1">
    <citation type="journal article" date="2023" name="Mol. Phylogenet. Evol.">
        <title>Genome-scale phylogeny and comparative genomics of the fungal order Sordariales.</title>
        <authorList>
            <person name="Hensen N."/>
            <person name="Bonometti L."/>
            <person name="Westerberg I."/>
            <person name="Brannstrom I.O."/>
            <person name="Guillou S."/>
            <person name="Cros-Aarteil S."/>
            <person name="Calhoun S."/>
            <person name="Haridas S."/>
            <person name="Kuo A."/>
            <person name="Mondo S."/>
            <person name="Pangilinan J."/>
            <person name="Riley R."/>
            <person name="LaButti K."/>
            <person name="Andreopoulos B."/>
            <person name="Lipzen A."/>
            <person name="Chen C."/>
            <person name="Yan M."/>
            <person name="Daum C."/>
            <person name="Ng V."/>
            <person name="Clum A."/>
            <person name="Steindorff A."/>
            <person name="Ohm R.A."/>
            <person name="Martin F."/>
            <person name="Silar P."/>
            <person name="Natvig D.O."/>
            <person name="Lalanne C."/>
            <person name="Gautier V."/>
            <person name="Ament-Velasquez S.L."/>
            <person name="Kruys A."/>
            <person name="Hutchinson M.I."/>
            <person name="Powell A.J."/>
            <person name="Barry K."/>
            <person name="Miller A.N."/>
            <person name="Grigoriev I.V."/>
            <person name="Debuchy R."/>
            <person name="Gladieux P."/>
            <person name="Hiltunen Thoren M."/>
            <person name="Johannesson H."/>
        </authorList>
    </citation>
    <scope>NUCLEOTIDE SEQUENCE</scope>
    <source>
        <strain evidence="1">PSN293</strain>
    </source>
</reference>
<dbReference type="GO" id="GO:0003676">
    <property type="term" value="F:nucleic acid binding"/>
    <property type="evidence" value="ECO:0007669"/>
    <property type="project" value="InterPro"/>
</dbReference>
<sequence>MALLGPGFQRAPTENERRMQVMSGMSPNYMGDPSNLHNHSAVSLPEHENTCFWITDLPPDVRVSEITASIRNCGRIFALHINRQEAHIRGAACKLVFFGMREAQRFARDYMDRQTLYVRGWRARIRYNRIKVAEQAGLPDHFSRCLRITGPYHLIDFRFLDNYLSARLTYELDVVYWNPRQKAVIIHFSSHRGQASLAYKALTMDSIFIDNGVQVEYSGDPCAPLPVSEHLSLPGVGSA</sequence>